<dbReference type="SMART" id="SM00345">
    <property type="entry name" value="HTH_GNTR"/>
    <property type="match status" value="1"/>
</dbReference>
<dbReference type="AlphaFoldDB" id="A0A1I2JQB8"/>
<keyword evidence="3" id="KW-0805">Transcription regulation</keyword>
<dbReference type="CDD" id="cd00609">
    <property type="entry name" value="AAT_like"/>
    <property type="match status" value="1"/>
</dbReference>
<dbReference type="InterPro" id="IPR036388">
    <property type="entry name" value="WH-like_DNA-bd_sf"/>
</dbReference>
<evidence type="ECO:0000313" key="7">
    <source>
        <dbReference type="EMBL" id="SFF56784.1"/>
    </source>
</evidence>
<dbReference type="Gene3D" id="3.40.640.10">
    <property type="entry name" value="Type I PLP-dependent aspartate aminotransferase-like (Major domain)"/>
    <property type="match status" value="1"/>
</dbReference>
<evidence type="ECO:0000256" key="4">
    <source>
        <dbReference type="ARBA" id="ARBA00023125"/>
    </source>
</evidence>
<dbReference type="GO" id="GO:0003677">
    <property type="term" value="F:DNA binding"/>
    <property type="evidence" value="ECO:0007669"/>
    <property type="project" value="UniProtKB-KW"/>
</dbReference>
<evidence type="ECO:0000256" key="2">
    <source>
        <dbReference type="ARBA" id="ARBA00022898"/>
    </source>
</evidence>
<feature type="domain" description="HTH gntR-type" evidence="6">
    <location>
        <begin position="19"/>
        <end position="87"/>
    </location>
</feature>
<evidence type="ECO:0000256" key="1">
    <source>
        <dbReference type="ARBA" id="ARBA00005384"/>
    </source>
</evidence>
<reference evidence="7 8" key="1">
    <citation type="submission" date="2016-10" db="EMBL/GenBank/DDBJ databases">
        <authorList>
            <person name="de Groot N.N."/>
        </authorList>
    </citation>
    <scope>NUCLEOTIDE SEQUENCE [LARGE SCALE GENOMIC DNA]</scope>
    <source>
        <strain evidence="7 8">CGMCC 4.3510</strain>
    </source>
</reference>
<dbReference type="InterPro" id="IPR051446">
    <property type="entry name" value="HTH_trans_reg/aminotransferase"/>
</dbReference>
<dbReference type="InterPro" id="IPR015421">
    <property type="entry name" value="PyrdxlP-dep_Trfase_major"/>
</dbReference>
<evidence type="ECO:0000256" key="5">
    <source>
        <dbReference type="ARBA" id="ARBA00023163"/>
    </source>
</evidence>
<dbReference type="CDD" id="cd07377">
    <property type="entry name" value="WHTH_GntR"/>
    <property type="match status" value="1"/>
</dbReference>
<name>A0A1I2JQB8_9ACTN</name>
<keyword evidence="8" id="KW-1185">Reference proteome</keyword>
<dbReference type="Gene3D" id="1.10.10.10">
    <property type="entry name" value="Winged helix-like DNA-binding domain superfamily/Winged helix DNA-binding domain"/>
    <property type="match status" value="1"/>
</dbReference>
<dbReference type="InterPro" id="IPR000524">
    <property type="entry name" value="Tscrpt_reg_HTH_GntR"/>
</dbReference>
<evidence type="ECO:0000313" key="8">
    <source>
        <dbReference type="Proteomes" id="UP000199323"/>
    </source>
</evidence>
<dbReference type="GO" id="GO:0008483">
    <property type="term" value="F:transaminase activity"/>
    <property type="evidence" value="ECO:0007669"/>
    <property type="project" value="UniProtKB-KW"/>
</dbReference>
<comment type="similarity">
    <text evidence="1">In the C-terminal section; belongs to the class-I pyridoxal-phosphate-dependent aminotransferase family.</text>
</comment>
<dbReference type="STRING" id="380248.SAMN05216251_11978"/>
<dbReference type="GO" id="GO:0030170">
    <property type="term" value="F:pyridoxal phosphate binding"/>
    <property type="evidence" value="ECO:0007669"/>
    <property type="project" value="InterPro"/>
</dbReference>
<evidence type="ECO:0000259" key="6">
    <source>
        <dbReference type="PROSITE" id="PS50949"/>
    </source>
</evidence>
<keyword evidence="7" id="KW-0032">Aminotransferase</keyword>
<gene>
    <name evidence="7" type="ORF">SAMN05216251_11978</name>
</gene>
<dbReference type="InterPro" id="IPR004839">
    <property type="entry name" value="Aminotransferase_I/II_large"/>
</dbReference>
<evidence type="ECO:0000256" key="3">
    <source>
        <dbReference type="ARBA" id="ARBA00023015"/>
    </source>
</evidence>
<keyword evidence="7" id="KW-0808">Transferase</keyword>
<protein>
    <submittedName>
        <fullName evidence="7">DNA-binding transcriptional regulator, MocR family, contains an aminotransferase domain</fullName>
    </submittedName>
</protein>
<dbReference type="Pfam" id="PF00392">
    <property type="entry name" value="GntR"/>
    <property type="match status" value="1"/>
</dbReference>
<organism evidence="7 8">
    <name type="scientific">Actinacidiphila alni</name>
    <dbReference type="NCBI Taxonomy" id="380248"/>
    <lineage>
        <taxon>Bacteria</taxon>
        <taxon>Bacillati</taxon>
        <taxon>Actinomycetota</taxon>
        <taxon>Actinomycetes</taxon>
        <taxon>Kitasatosporales</taxon>
        <taxon>Streptomycetaceae</taxon>
        <taxon>Actinacidiphila</taxon>
    </lineage>
</organism>
<dbReference type="PROSITE" id="PS50949">
    <property type="entry name" value="HTH_GNTR"/>
    <property type="match status" value="1"/>
</dbReference>
<dbReference type="EMBL" id="FONG01000019">
    <property type="protein sequence ID" value="SFF56784.1"/>
    <property type="molecule type" value="Genomic_DNA"/>
</dbReference>
<proteinExistence type="inferred from homology"/>
<dbReference type="Proteomes" id="UP000199323">
    <property type="component" value="Unassembled WGS sequence"/>
</dbReference>
<dbReference type="PANTHER" id="PTHR46577">
    <property type="entry name" value="HTH-TYPE TRANSCRIPTIONAL REGULATORY PROTEIN GABR"/>
    <property type="match status" value="1"/>
</dbReference>
<dbReference type="Pfam" id="PF00155">
    <property type="entry name" value="Aminotran_1_2"/>
    <property type="match status" value="1"/>
</dbReference>
<keyword evidence="4 7" id="KW-0238">DNA-binding</keyword>
<dbReference type="InterPro" id="IPR015424">
    <property type="entry name" value="PyrdxlP-dep_Trfase"/>
</dbReference>
<keyword evidence="5" id="KW-0804">Transcription</keyword>
<dbReference type="PANTHER" id="PTHR46577:SF1">
    <property type="entry name" value="HTH-TYPE TRANSCRIPTIONAL REGULATORY PROTEIN GABR"/>
    <property type="match status" value="1"/>
</dbReference>
<keyword evidence="2" id="KW-0663">Pyridoxal phosphate</keyword>
<accession>A0A1I2JQB8</accession>
<dbReference type="RefSeq" id="WP_407640718.1">
    <property type="nucleotide sequence ID" value="NZ_FONG01000019.1"/>
</dbReference>
<dbReference type="SUPFAM" id="SSF46785">
    <property type="entry name" value="Winged helix' DNA-binding domain"/>
    <property type="match status" value="1"/>
</dbReference>
<dbReference type="GO" id="GO:0003700">
    <property type="term" value="F:DNA-binding transcription factor activity"/>
    <property type="evidence" value="ECO:0007669"/>
    <property type="project" value="InterPro"/>
</dbReference>
<sequence length="466" mass="47940">MWRGGGYGAGAVRKAGRVVRDFRRVADAVAAEIAAGRLRPGDRLPTQRAFARRHGIADSTAGRVYGELTRRGLVVGEVGRGTFVRAAPPAAGPALAEPAPARVDLELNYPVVQGQTELLAAGLTRLARPDVLTAALRPAAAAGTPAARAAVAALLAVPGWAPDPEAIRFAGNGRQVIAAALAALVPAGGRLGVEALTYPVLKAVAGRLGIGLVPLACDADGLRPDALLAAHRAAPLAAVYLQPTLHNPLGVTMPSARRAELAAALRESGLAAVEDAVWSFLRQDAPPPLAAYAPERVVLADSLSKRLAPGLTLGFAVAPPGLADRLTAALRSGAWTTSGYALEAATGWLTDGTAATVAAAKRVDAAERQRIAAEALHGFALRADPRAYFCWWRLPGRWRADTFVAAAARHGIAVTPAASFVVGPHRTTDAVRLGLASPPPDVLRRALTTLAALAAGTPEDASPDAL</sequence>
<dbReference type="SUPFAM" id="SSF53383">
    <property type="entry name" value="PLP-dependent transferases"/>
    <property type="match status" value="1"/>
</dbReference>
<dbReference type="InterPro" id="IPR036390">
    <property type="entry name" value="WH_DNA-bd_sf"/>
</dbReference>